<accession>A0AAD7I7V3</accession>
<protein>
    <recommendedName>
        <fullName evidence="3">CxC1-like cysteine cluster associated with KDZ transposases domain-containing protein</fullName>
    </recommendedName>
</protein>
<evidence type="ECO:0000313" key="2">
    <source>
        <dbReference type="Proteomes" id="UP001215598"/>
    </source>
</evidence>
<evidence type="ECO:0000313" key="1">
    <source>
        <dbReference type="EMBL" id="KAJ7737039.1"/>
    </source>
</evidence>
<name>A0AAD7I7V3_9AGAR</name>
<organism evidence="1 2">
    <name type="scientific">Mycena metata</name>
    <dbReference type="NCBI Taxonomy" id="1033252"/>
    <lineage>
        <taxon>Eukaryota</taxon>
        <taxon>Fungi</taxon>
        <taxon>Dikarya</taxon>
        <taxon>Basidiomycota</taxon>
        <taxon>Agaricomycotina</taxon>
        <taxon>Agaricomycetes</taxon>
        <taxon>Agaricomycetidae</taxon>
        <taxon>Agaricales</taxon>
        <taxon>Marasmiineae</taxon>
        <taxon>Mycenaceae</taxon>
        <taxon>Mycena</taxon>
    </lineage>
</organism>
<dbReference type="Proteomes" id="UP001215598">
    <property type="component" value="Unassembled WGS sequence"/>
</dbReference>
<reference evidence="1" key="1">
    <citation type="submission" date="2023-03" db="EMBL/GenBank/DDBJ databases">
        <title>Massive genome expansion in bonnet fungi (Mycena s.s.) driven by repeated elements and novel gene families across ecological guilds.</title>
        <authorList>
            <consortium name="Lawrence Berkeley National Laboratory"/>
            <person name="Harder C.B."/>
            <person name="Miyauchi S."/>
            <person name="Viragh M."/>
            <person name="Kuo A."/>
            <person name="Thoen E."/>
            <person name="Andreopoulos B."/>
            <person name="Lu D."/>
            <person name="Skrede I."/>
            <person name="Drula E."/>
            <person name="Henrissat B."/>
            <person name="Morin E."/>
            <person name="Kohler A."/>
            <person name="Barry K."/>
            <person name="LaButti K."/>
            <person name="Morin E."/>
            <person name="Salamov A."/>
            <person name="Lipzen A."/>
            <person name="Mereny Z."/>
            <person name="Hegedus B."/>
            <person name="Baldrian P."/>
            <person name="Stursova M."/>
            <person name="Weitz H."/>
            <person name="Taylor A."/>
            <person name="Grigoriev I.V."/>
            <person name="Nagy L.G."/>
            <person name="Martin F."/>
            <person name="Kauserud H."/>
        </authorList>
    </citation>
    <scope>NUCLEOTIDE SEQUENCE</scope>
    <source>
        <strain evidence="1">CBHHK182m</strain>
    </source>
</reference>
<dbReference type="EMBL" id="JARKIB010000118">
    <property type="protein sequence ID" value="KAJ7737039.1"/>
    <property type="molecule type" value="Genomic_DNA"/>
</dbReference>
<gene>
    <name evidence="1" type="ORF">B0H16DRAFT_1664758</name>
</gene>
<keyword evidence="2" id="KW-1185">Reference proteome</keyword>
<evidence type="ECO:0008006" key="3">
    <source>
        <dbReference type="Google" id="ProtNLM"/>
    </source>
</evidence>
<dbReference type="InterPro" id="IPR040521">
    <property type="entry name" value="KDZ"/>
</dbReference>
<proteinExistence type="predicted"/>
<dbReference type="Pfam" id="PF18758">
    <property type="entry name" value="KDZ"/>
    <property type="match status" value="1"/>
</dbReference>
<sequence>MGWDDYEDSVLRGRTAADISHAGEALLDEAAQDVQDLFEGLHAQQQCYVASAYVRQGLMPAAAVFPSVVITVRVLEVFRRLQLRCPRLGVQAFVRALCDLHGVAPRSYLAAQFSVAFDVYLAIRAAVEKSVQVALGRDTPDWRLKNACPSCLYKLEGEADIPLPFLATIDGNNSLKRFWRREREVEADGSMAPGVSKELHDSRAPPGDYYLPREEVDKWAKEGLEDLMQEFVPAESEGESEGEDEGGGCTERWQNMKEDATARAYGMYDETGIFPALCRHGFVLIIVDMVKSGELAKYGFSIVAHLIRVLGKLGLGYDIGCRFAQMVRMHPALSKLAADNEFKALIGAFHGHAHNRRCQLCNLMTYVPGVGLEDLEGCEKFFSKSNALAVTTRYATVFHRQQAIVSYIKHADTADAYQGLCTAVLLRETMHSMGIESRSIFETWLEKEKVFLATLSKETPQETLEMEYYQKLVNLQDLEERVTIIASVGLPMLPADVDATYTAAASQTRRIETQRRHAIELRDKTLAVVVDLEVQLNIAQRWEDDGDNWIRVAAMAKNRRYQRAIDALEGLVVARMFELSKVNMSDTGYKLRKHIAKALQARSKGVKSALERYNDAAAAMSPPRTQLSWEQIIDFAFLANFDLLRDGREDIRDEPWAQPAGRVAMDQHFKLLRADEEITRLNLEIPRLVTHMRDEDVFLIYQERRLVREGNPALAHQVGVHRMERGRFNRLHMERLVKLSKEPGFTASLVPGVSVSTDRRVPVGEAEDIVMADVGETAVPPPEEHELDIDPNADLDIELLADAFEHIVVMSHDT</sequence>
<comment type="caution">
    <text evidence="1">The sequence shown here is derived from an EMBL/GenBank/DDBJ whole genome shotgun (WGS) entry which is preliminary data.</text>
</comment>
<dbReference type="AlphaFoldDB" id="A0AAD7I7V3"/>
<dbReference type="PANTHER" id="PTHR33096">
    <property type="entry name" value="CXC2 DOMAIN-CONTAINING PROTEIN"/>
    <property type="match status" value="1"/>
</dbReference>
<dbReference type="PANTHER" id="PTHR33096:SF1">
    <property type="entry name" value="CXC1-LIKE CYSTEINE CLUSTER ASSOCIATED WITH KDZ TRANSPOSASES DOMAIN-CONTAINING PROTEIN"/>
    <property type="match status" value="1"/>
</dbReference>